<dbReference type="RefSeq" id="WP_136631991.1">
    <property type="nucleotide sequence ID" value="NZ_BGZI01000018.1"/>
</dbReference>
<keyword evidence="3" id="KW-0808">Transferase</keyword>
<dbReference type="InterPro" id="IPR011639">
    <property type="entry name" value="MethylTrfase_TaqI-like_dom"/>
</dbReference>
<protein>
    <recommendedName>
        <fullName evidence="1">site-specific DNA-methyltransferase (adenine-specific)</fullName>
        <ecNumber evidence="1">2.1.1.72</ecNumber>
    </recommendedName>
</protein>
<comment type="catalytic activity">
    <reaction evidence="5">
        <text>a 2'-deoxyadenosine in DNA + S-adenosyl-L-methionine = an N(6)-methyl-2'-deoxyadenosine in DNA + S-adenosyl-L-homocysteine + H(+)</text>
        <dbReference type="Rhea" id="RHEA:15197"/>
        <dbReference type="Rhea" id="RHEA-COMP:12418"/>
        <dbReference type="Rhea" id="RHEA-COMP:12419"/>
        <dbReference type="ChEBI" id="CHEBI:15378"/>
        <dbReference type="ChEBI" id="CHEBI:57856"/>
        <dbReference type="ChEBI" id="CHEBI:59789"/>
        <dbReference type="ChEBI" id="CHEBI:90615"/>
        <dbReference type="ChEBI" id="CHEBI:90616"/>
        <dbReference type="EC" id="2.1.1.72"/>
    </reaction>
</comment>
<comment type="caution">
    <text evidence="7">The sequence shown here is derived from an EMBL/GenBank/DDBJ whole genome shotgun (WGS) entry which is preliminary data.</text>
</comment>
<dbReference type="EMBL" id="BGZI01000018">
    <property type="protein sequence ID" value="GBO88989.1"/>
    <property type="molecule type" value="Genomic_DNA"/>
</dbReference>
<dbReference type="PANTHER" id="PTHR33841">
    <property type="entry name" value="DNA METHYLTRANSFERASE YEEA-RELATED"/>
    <property type="match status" value="1"/>
</dbReference>
<keyword evidence="2" id="KW-0489">Methyltransferase</keyword>
<evidence type="ECO:0000313" key="7">
    <source>
        <dbReference type="EMBL" id="GBO88989.1"/>
    </source>
</evidence>
<evidence type="ECO:0000256" key="1">
    <source>
        <dbReference type="ARBA" id="ARBA00011900"/>
    </source>
</evidence>
<feature type="domain" description="Type II methyltransferase M.TaqI-like" evidence="6">
    <location>
        <begin position="560"/>
        <end position="779"/>
    </location>
</feature>
<dbReference type="GO" id="GO:0006304">
    <property type="term" value="P:DNA modification"/>
    <property type="evidence" value="ECO:0007669"/>
    <property type="project" value="InterPro"/>
</dbReference>
<organism evidence="7 8">
    <name type="scientific">Marinobacter salsuginis</name>
    <dbReference type="NCBI Taxonomy" id="418719"/>
    <lineage>
        <taxon>Bacteria</taxon>
        <taxon>Pseudomonadati</taxon>
        <taxon>Pseudomonadota</taxon>
        <taxon>Gammaproteobacteria</taxon>
        <taxon>Pseudomonadales</taxon>
        <taxon>Marinobacteraceae</taxon>
        <taxon>Marinobacter</taxon>
    </lineage>
</organism>
<dbReference type="PANTHER" id="PTHR33841:SF1">
    <property type="entry name" value="DNA METHYLTRANSFERASE A"/>
    <property type="match status" value="1"/>
</dbReference>
<dbReference type="InterPro" id="IPR002052">
    <property type="entry name" value="DNA_methylase_N6_adenine_CS"/>
</dbReference>
<dbReference type="SUPFAM" id="SSF53335">
    <property type="entry name" value="S-adenosyl-L-methionine-dependent methyltransferases"/>
    <property type="match status" value="1"/>
</dbReference>
<accession>A0A5M3Q1S3</accession>
<dbReference type="InterPro" id="IPR029063">
    <property type="entry name" value="SAM-dependent_MTases_sf"/>
</dbReference>
<dbReference type="Pfam" id="PF07669">
    <property type="entry name" value="Eco57I"/>
    <property type="match status" value="1"/>
</dbReference>
<evidence type="ECO:0000256" key="3">
    <source>
        <dbReference type="ARBA" id="ARBA00022679"/>
    </source>
</evidence>
<dbReference type="Proteomes" id="UP000387223">
    <property type="component" value="Unassembled WGS sequence"/>
</dbReference>
<dbReference type="PROSITE" id="PS00092">
    <property type="entry name" value="N6_MTASE"/>
    <property type="match status" value="1"/>
</dbReference>
<name>A0A5M3Q1S3_9GAMM</name>
<evidence type="ECO:0000256" key="4">
    <source>
        <dbReference type="ARBA" id="ARBA00022691"/>
    </source>
</evidence>
<proteinExistence type="predicted"/>
<keyword evidence="4" id="KW-0949">S-adenosyl-L-methionine</keyword>
<dbReference type="PRINTS" id="PR00507">
    <property type="entry name" value="N12N6MTFRASE"/>
</dbReference>
<dbReference type="GO" id="GO:0003676">
    <property type="term" value="F:nucleic acid binding"/>
    <property type="evidence" value="ECO:0007669"/>
    <property type="project" value="InterPro"/>
</dbReference>
<dbReference type="InterPro" id="IPR050953">
    <property type="entry name" value="N4_N6_ade-DNA_methylase"/>
</dbReference>
<evidence type="ECO:0000256" key="5">
    <source>
        <dbReference type="ARBA" id="ARBA00047942"/>
    </source>
</evidence>
<evidence type="ECO:0000259" key="6">
    <source>
        <dbReference type="Pfam" id="PF07669"/>
    </source>
</evidence>
<dbReference type="GO" id="GO:0032259">
    <property type="term" value="P:methylation"/>
    <property type="evidence" value="ECO:0007669"/>
    <property type="project" value="UniProtKB-KW"/>
</dbReference>
<dbReference type="GO" id="GO:0009007">
    <property type="term" value="F:site-specific DNA-methyltransferase (adenine-specific) activity"/>
    <property type="evidence" value="ECO:0007669"/>
    <property type="project" value="UniProtKB-EC"/>
</dbReference>
<dbReference type="EC" id="2.1.1.72" evidence="1"/>
<evidence type="ECO:0000313" key="8">
    <source>
        <dbReference type="Proteomes" id="UP000387223"/>
    </source>
</evidence>
<evidence type="ECO:0000256" key="2">
    <source>
        <dbReference type="ARBA" id="ARBA00022603"/>
    </source>
</evidence>
<sequence length="1411" mass="159254">MSNTQANQNGIFTLEGGLLPADLFNQLAGLQLKGQTAADYNIPQGLTLRDEIGRFWRIAQANWQNFDQQRQRSDLSNPTAAAQHWLQSLLTQVFGFSDLHAYSEPQMIDERGFPITHHAFGSRVPMVFCAPGDKALDTADPRFGHEGRRRSPTGLLQEYLNANDEALWGLVSDGQRLRILRDNPSMTRPAYIEVDLATCFAEEQLPEFRILWLLLHASRFQPGTNNDGETSPSHCWLEQWRAEAEEQGERLLDKLRVGVTEALGALGNGFLRHPQNDELRQQFESRELDAQTYYQELLRMVYRMLFLLRAEARDLLHPEGSDPLARERYREGYSLDVLRRAARKPHRFEARHHDLWLTVQHTMNGLASGQPLLALPALGGLFGNDQCPNLDNALIDNQSLLKAIKALTWHPSETSNSLVATDYANMDAEELGSVYEALLELVPAITTTPWQFSFIGLDESNTTAGNLRKLTGSYYTPDVLVQSLIDTALKPVIRERLADNPDEPRQALLDLRVVDPACGSGHFLLAATRTLARELAQLDAEGSEPTPAQFQHALREVVQHCIFGVDVNPMAVELCRTALWMEALEPGKPLTFLDSHIQCGNALVGVYDPTVLETGIPDDAFKALEGDDKALLKDLKKTNKQQAQTLAIDLRINAQQLAAVEELPEESLDEVLNKRQQWQAAQQSQEARRARLLEDLWTAAFFVPKNQGYANRIPDNGALKAAHRGELSPEVEAEVRLRAEQNRFFHWPLQFPEVFNRGNAGFDVVLGNPPWERIKLQEQEFFASRSPEIATAPNAAARRRMIQALESSNSEHDQALHRDFFEARHAAEAASQFVRGSTRFPLTGTGDVNLYALFAELALNLTASRGRAGIIVPTGIATDDSTKAYFEALASGKRLASLFDFENREGLFKGVHRSYKFSLLTIADQIDHADLMFFSTRIEHLDDQERLFQLSPEDFALINPNTRTCPVFRAKKDAELTRKLYRQAPVLMQENPETNPWNIKFQAMFHMSADSDLFRTYQQLDDRGAQLEDNQFHLDGTRYLPLYEAKMVHHYDHRFATYETDGETTRDTTVAEKQQTDYAPLPRYWVEEREVLLRTADMPRVVLDGLKKQDTAKLEEGLRQWLAGQLLVREQFEEASQLLGSRVTKRGTTGNLFQAAEFTKDGLASRKMAEDHPMTDAELDDWVAAFSAQQDYAVLVEDRLKSRSPRYLLGFRDITNATNERTTIASSVPFAGVGNNFPLCILPVTTPANLVAALQGNLSTIVFDFVTRHKVGGTHLNFFIAKQLPVLPPKAYSEADLNYIAPRALELTYTSHDLAPFARDLGYDGEPFAWEPDRRHQLRCELDAYYARLYGLTRDELRYILDPADVMGPDYPSVTFPGLKRKEIATYGEYLTQRRVLEAFDQLAATEGTPS</sequence>
<reference evidence="7 8" key="1">
    <citation type="journal article" date="2019" name="J. Gen. Appl. Microbiol.">
        <title>Aerobic degradation of cis-dichloroethene by the marine bacterium Marinobacter salsuginis strain 5N-3.</title>
        <authorList>
            <person name="Inoue Y."/>
            <person name="Fukunaga Y."/>
            <person name="Katsumata H."/>
            <person name="Ohji S."/>
            <person name="Hosoyama A."/>
            <person name="Mori K."/>
            <person name="Ando K."/>
        </authorList>
    </citation>
    <scope>NUCLEOTIDE SEQUENCE [LARGE SCALE GENOMIC DNA]</scope>
    <source>
        <strain evidence="7 8">NBRC 109114</strain>
    </source>
</reference>
<gene>
    <name evidence="7" type="ORF">MSSD14B_26570</name>
</gene>
<dbReference type="Gene3D" id="3.40.50.150">
    <property type="entry name" value="Vaccinia Virus protein VP39"/>
    <property type="match status" value="1"/>
</dbReference>